<gene>
    <name evidence="3" type="primary">LOC105041416</name>
</gene>
<dbReference type="RefSeq" id="XP_010916691.1">
    <property type="nucleotide sequence ID" value="XM_010918389.2"/>
</dbReference>
<feature type="region of interest" description="Disordered" evidence="1">
    <location>
        <begin position="1"/>
        <end position="22"/>
    </location>
</feature>
<evidence type="ECO:0000313" key="3">
    <source>
        <dbReference type="RefSeq" id="XP_010916691.1"/>
    </source>
</evidence>
<feature type="region of interest" description="Disordered" evidence="1">
    <location>
        <begin position="58"/>
        <end position="78"/>
    </location>
</feature>
<organism evidence="2 3">
    <name type="scientific">Elaeis guineensis var. tenera</name>
    <name type="common">Oil palm</name>
    <dbReference type="NCBI Taxonomy" id="51953"/>
    <lineage>
        <taxon>Eukaryota</taxon>
        <taxon>Viridiplantae</taxon>
        <taxon>Streptophyta</taxon>
        <taxon>Embryophyta</taxon>
        <taxon>Tracheophyta</taxon>
        <taxon>Spermatophyta</taxon>
        <taxon>Magnoliopsida</taxon>
        <taxon>Liliopsida</taxon>
        <taxon>Arecaceae</taxon>
        <taxon>Arecoideae</taxon>
        <taxon>Cocoseae</taxon>
        <taxon>Elaeidinae</taxon>
        <taxon>Elaeis</taxon>
    </lineage>
</organism>
<dbReference type="Proteomes" id="UP000504607">
    <property type="component" value="Chromosome 3"/>
</dbReference>
<reference evidence="3" key="1">
    <citation type="submission" date="2025-08" db="UniProtKB">
        <authorList>
            <consortium name="RefSeq"/>
        </authorList>
    </citation>
    <scope>IDENTIFICATION</scope>
</reference>
<feature type="compositionally biased region" description="Low complexity" evidence="1">
    <location>
        <begin position="12"/>
        <end position="22"/>
    </location>
</feature>
<dbReference type="OrthoDB" id="414027at2759"/>
<accession>A0A6I9QX52</accession>
<dbReference type="InParanoid" id="A0A6I9QX52"/>
<protein>
    <submittedName>
        <fullName evidence="3">Uncharacterized protein LOC105041416</fullName>
    </submittedName>
</protein>
<keyword evidence="2" id="KW-1185">Reference proteome</keyword>
<evidence type="ECO:0000313" key="2">
    <source>
        <dbReference type="Proteomes" id="UP000504607"/>
    </source>
</evidence>
<evidence type="ECO:0000256" key="1">
    <source>
        <dbReference type="SAM" id="MobiDB-lite"/>
    </source>
</evidence>
<dbReference type="AlphaFoldDB" id="A0A6I9QX52"/>
<proteinExistence type="predicted"/>
<sequence length="150" mass="15448">MPSHCLPTKLLTSTPSSSSSSSSCSTFASAAPITSPCTLGRPSPTLCRLHLWPLRSPGSVSPGASPLRASSRGVSSGGGMGDQAVSYLSQKDAAVIDEILMGPLGDFSVEQLMEFVGLSVATSIAEITGSLSDRRGKSFILMAFLGYYVG</sequence>
<name>A0A6I9QX52_ELAGV</name>